<evidence type="ECO:0000313" key="1">
    <source>
        <dbReference type="EMBL" id="KAJ4718151.1"/>
    </source>
</evidence>
<reference evidence="1 2" key="1">
    <citation type="journal article" date="2023" name="Science">
        <title>Complex scaffold remodeling in plant triterpene biosynthesis.</title>
        <authorList>
            <person name="De La Pena R."/>
            <person name="Hodgson H."/>
            <person name="Liu J.C."/>
            <person name="Stephenson M.J."/>
            <person name="Martin A.C."/>
            <person name="Owen C."/>
            <person name="Harkess A."/>
            <person name="Leebens-Mack J."/>
            <person name="Jimenez L.E."/>
            <person name="Osbourn A."/>
            <person name="Sattely E.S."/>
        </authorList>
    </citation>
    <scope>NUCLEOTIDE SEQUENCE [LARGE SCALE GENOMIC DNA]</scope>
    <source>
        <strain evidence="2">cv. JPN11</strain>
        <tissue evidence="1">Leaf</tissue>
    </source>
</reference>
<accession>A0ACC1Y356</accession>
<organism evidence="1 2">
    <name type="scientific">Melia azedarach</name>
    <name type="common">Chinaberry tree</name>
    <dbReference type="NCBI Taxonomy" id="155640"/>
    <lineage>
        <taxon>Eukaryota</taxon>
        <taxon>Viridiplantae</taxon>
        <taxon>Streptophyta</taxon>
        <taxon>Embryophyta</taxon>
        <taxon>Tracheophyta</taxon>
        <taxon>Spermatophyta</taxon>
        <taxon>Magnoliopsida</taxon>
        <taxon>eudicotyledons</taxon>
        <taxon>Gunneridae</taxon>
        <taxon>Pentapetalae</taxon>
        <taxon>rosids</taxon>
        <taxon>malvids</taxon>
        <taxon>Sapindales</taxon>
        <taxon>Meliaceae</taxon>
        <taxon>Melia</taxon>
    </lineage>
</organism>
<dbReference type="EMBL" id="CM051398">
    <property type="protein sequence ID" value="KAJ4718151.1"/>
    <property type="molecule type" value="Genomic_DNA"/>
</dbReference>
<protein>
    <submittedName>
        <fullName evidence="1">Late embryogenesis abundant protein</fullName>
    </submittedName>
</protein>
<evidence type="ECO:0000313" key="2">
    <source>
        <dbReference type="Proteomes" id="UP001164539"/>
    </source>
</evidence>
<keyword evidence="2" id="KW-1185">Reference proteome</keyword>
<proteinExistence type="predicted"/>
<gene>
    <name evidence="1" type="ORF">OWV82_009868</name>
</gene>
<name>A0ACC1Y356_MELAZ</name>
<dbReference type="Proteomes" id="UP001164539">
    <property type="component" value="Chromosome 5"/>
</dbReference>
<sequence>MARPKTNPPSPPADGPPPHLYYTPLPPQPDDENYTVLPYYHPAANPRPNWLIICTIVILFLAALAYILWPSDPDLKIQRFHLTHVQIHTKPVICIDISLNVTLKVHNLDVYSMDYKSLDVKVGYRGKKLGHVRSKHGHVKALGSSYVDAVLELECVKVLSDLVFLLEDLARGSVPFDTVTQVTGRLGLFFLTFPLEAKVFCEILVNTNSQTIARQNCYPKINGAELKGCGGFPEHIWASLVHQITVLQVYKGSGRLEFEHVL</sequence>
<comment type="caution">
    <text evidence="1">The sequence shown here is derived from an EMBL/GenBank/DDBJ whole genome shotgun (WGS) entry which is preliminary data.</text>
</comment>